<evidence type="ECO:0000256" key="1">
    <source>
        <dbReference type="SAM" id="Phobius"/>
    </source>
</evidence>
<gene>
    <name evidence="2" type="ORF">GQF01_16845</name>
</gene>
<keyword evidence="1" id="KW-0812">Transmembrane</keyword>
<accession>A0A6L8V3E2</accession>
<dbReference type="EMBL" id="WTUZ01000020">
    <property type="protein sequence ID" value="MZQ83780.1"/>
    <property type="molecule type" value="Genomic_DNA"/>
</dbReference>
<feature type="transmembrane region" description="Helical" evidence="1">
    <location>
        <begin position="34"/>
        <end position="51"/>
    </location>
</feature>
<keyword evidence="3" id="KW-1185">Reference proteome</keyword>
<dbReference type="Proteomes" id="UP000481087">
    <property type="component" value="Unassembled WGS sequence"/>
</dbReference>
<keyword evidence="1" id="KW-0472">Membrane</keyword>
<evidence type="ECO:0000313" key="2">
    <source>
        <dbReference type="EMBL" id="MZQ83780.1"/>
    </source>
</evidence>
<dbReference type="RefSeq" id="WP_161407902.1">
    <property type="nucleotide sequence ID" value="NZ_WTUZ01000020.1"/>
</dbReference>
<dbReference type="AlphaFoldDB" id="A0A6L8V3E2"/>
<proteinExistence type="predicted"/>
<comment type="caution">
    <text evidence="2">The sequence shown here is derived from an EMBL/GenBank/DDBJ whole genome shotgun (WGS) entry which is preliminary data.</text>
</comment>
<name>A0A6L8V3E2_9BACL</name>
<evidence type="ECO:0000313" key="3">
    <source>
        <dbReference type="Proteomes" id="UP000481087"/>
    </source>
</evidence>
<sequence length="76" mass="9097">MDRIFMLCFLVTMAGSLLIDRRMLRQEKGSIKITYWLFTFLTLGLFFSKYLQWKIPMPTLFFVHTVSPWFARILGI</sequence>
<reference evidence="2 3" key="1">
    <citation type="submission" date="2019-12" db="EMBL/GenBank/DDBJ databases">
        <title>Paenibacillus sp. nov. sp. isolated from soil.</title>
        <authorList>
            <person name="Kim J."/>
            <person name="Jeong S.E."/>
            <person name="Jung H.S."/>
            <person name="Jeon C.O."/>
        </authorList>
    </citation>
    <scope>NUCLEOTIDE SEQUENCE [LARGE SCALE GENOMIC DNA]</scope>
    <source>
        <strain evidence="2 3">5J-6</strain>
    </source>
</reference>
<organism evidence="2 3">
    <name type="scientific">Paenibacillus silvestris</name>
    <dbReference type="NCBI Taxonomy" id="2606219"/>
    <lineage>
        <taxon>Bacteria</taxon>
        <taxon>Bacillati</taxon>
        <taxon>Bacillota</taxon>
        <taxon>Bacilli</taxon>
        <taxon>Bacillales</taxon>
        <taxon>Paenibacillaceae</taxon>
        <taxon>Paenibacillus</taxon>
    </lineage>
</organism>
<keyword evidence="1" id="KW-1133">Transmembrane helix</keyword>
<protein>
    <submittedName>
        <fullName evidence="2">Uncharacterized protein</fullName>
    </submittedName>
</protein>